<dbReference type="AlphaFoldDB" id="A0A1T4XBU2"/>
<protein>
    <submittedName>
        <fullName evidence="1">Uncharacterized protein</fullName>
    </submittedName>
</protein>
<keyword evidence="2" id="KW-1185">Reference proteome</keyword>
<evidence type="ECO:0000313" key="2">
    <source>
        <dbReference type="Proteomes" id="UP000190460"/>
    </source>
</evidence>
<dbReference type="EMBL" id="FUYB01000015">
    <property type="protein sequence ID" value="SKA86983.1"/>
    <property type="molecule type" value="Genomic_DNA"/>
</dbReference>
<reference evidence="1 2" key="1">
    <citation type="submission" date="2017-02" db="EMBL/GenBank/DDBJ databases">
        <authorList>
            <person name="Peterson S.W."/>
        </authorList>
    </citation>
    <scope>NUCLEOTIDE SEQUENCE [LARGE SCALE GENOMIC DNA]</scope>
    <source>
        <strain evidence="1 2">ATCC 49788</strain>
    </source>
</reference>
<organism evidence="1 2">
    <name type="scientific">Thiothrix eikelboomii</name>
    <dbReference type="NCBI Taxonomy" id="92487"/>
    <lineage>
        <taxon>Bacteria</taxon>
        <taxon>Pseudomonadati</taxon>
        <taxon>Pseudomonadota</taxon>
        <taxon>Gammaproteobacteria</taxon>
        <taxon>Thiotrichales</taxon>
        <taxon>Thiotrichaceae</taxon>
        <taxon>Thiothrix</taxon>
    </lineage>
</organism>
<dbReference type="RefSeq" id="WP_078923223.1">
    <property type="nucleotide sequence ID" value="NZ_FUYB01000015.1"/>
</dbReference>
<sequence length="85" mass="9407">MTVTLKTEFDAVLEPLGKDAAEFFLAASLYHAQKISFAAAAALACLSFKEFLFRLREHFGRGLIVTDEIIEEDLETVAELLAEQA</sequence>
<name>A0A1T4XBU2_9GAMM</name>
<gene>
    <name evidence="1" type="ORF">SAMN02745130_02772</name>
</gene>
<evidence type="ECO:0000313" key="1">
    <source>
        <dbReference type="EMBL" id="SKA86983.1"/>
    </source>
</evidence>
<proteinExistence type="predicted"/>
<dbReference type="OrthoDB" id="5573452at2"/>
<dbReference type="STRING" id="92487.SAMN02745130_02772"/>
<dbReference type="Proteomes" id="UP000190460">
    <property type="component" value="Unassembled WGS sequence"/>
</dbReference>
<accession>A0A1T4XBU2</accession>